<dbReference type="RefSeq" id="WP_386375749.1">
    <property type="nucleotide sequence ID" value="NZ_JBHUMP010000021.1"/>
</dbReference>
<dbReference type="Proteomes" id="UP001597474">
    <property type="component" value="Unassembled WGS sequence"/>
</dbReference>
<evidence type="ECO:0000313" key="1">
    <source>
        <dbReference type="EMBL" id="MFD2741322.1"/>
    </source>
</evidence>
<dbReference type="EMBL" id="JBHUMP010000021">
    <property type="protein sequence ID" value="MFD2741322.1"/>
    <property type="molecule type" value="Genomic_DNA"/>
</dbReference>
<accession>A0ABW5U7A7</accession>
<gene>
    <name evidence="1" type="ORF">ACFSUD_17235</name>
</gene>
<comment type="caution">
    <text evidence="1">The sequence shown here is derived from an EMBL/GenBank/DDBJ whole genome shotgun (WGS) entry which is preliminary data.</text>
</comment>
<reference evidence="2" key="1">
    <citation type="journal article" date="2019" name="Int. J. Syst. Evol. Microbiol.">
        <title>The Global Catalogue of Microorganisms (GCM) 10K type strain sequencing project: providing services to taxonomists for standard genome sequencing and annotation.</title>
        <authorList>
            <consortium name="The Broad Institute Genomics Platform"/>
            <consortium name="The Broad Institute Genome Sequencing Center for Infectious Disease"/>
            <person name="Wu L."/>
            <person name="Ma J."/>
        </authorList>
    </citation>
    <scope>NUCLEOTIDE SEQUENCE [LARGE SCALE GENOMIC DNA]</scope>
    <source>
        <strain evidence="2">TISTR 2562</strain>
    </source>
</reference>
<proteinExistence type="predicted"/>
<keyword evidence="2" id="KW-1185">Reference proteome</keyword>
<evidence type="ECO:0000313" key="2">
    <source>
        <dbReference type="Proteomes" id="UP001597474"/>
    </source>
</evidence>
<sequence>MNNDEMHGKAIRLVESLRATIEQELSAEVLAKMESDVGELGTLIGELQAGLAA</sequence>
<protein>
    <submittedName>
        <fullName evidence="1">Uncharacterized protein</fullName>
    </submittedName>
</protein>
<organism evidence="1 2">
    <name type="scientific">Sulfitobacter aestuarii</name>
    <dbReference type="NCBI Taxonomy" id="2161676"/>
    <lineage>
        <taxon>Bacteria</taxon>
        <taxon>Pseudomonadati</taxon>
        <taxon>Pseudomonadota</taxon>
        <taxon>Alphaproteobacteria</taxon>
        <taxon>Rhodobacterales</taxon>
        <taxon>Roseobacteraceae</taxon>
        <taxon>Sulfitobacter</taxon>
    </lineage>
</organism>
<name>A0ABW5U7A7_9RHOB</name>